<dbReference type="Proteomes" id="UP000214673">
    <property type="component" value="Unassembled WGS sequence"/>
</dbReference>
<dbReference type="RefSeq" id="WP_035747367.1">
    <property type="nucleotide sequence ID" value="NZ_JFGS01000058.1"/>
</dbReference>
<gene>
    <name evidence="1" type="ORF">CDV53_18170</name>
</gene>
<comment type="caution">
    <text evidence="1">The sequence shown here is derived from an EMBL/GenBank/DDBJ whole genome shotgun (WGS) entry which is preliminary data.</text>
</comment>
<accession>A0ABX3ZP21</accession>
<protein>
    <submittedName>
        <fullName evidence="1">Plasmid stabilization protein</fullName>
    </submittedName>
</protein>
<evidence type="ECO:0000313" key="2">
    <source>
        <dbReference type="Proteomes" id="UP000214673"/>
    </source>
</evidence>
<reference evidence="1 2" key="1">
    <citation type="submission" date="2016-11" db="EMBL/GenBank/DDBJ databases">
        <title>Comparison of Traditional DNA-DNA Hybridization with In Silico Genomic Analysis.</title>
        <authorList>
            <person name="Nicholson A.C."/>
            <person name="Sammons S."/>
            <person name="Humrighouse B.W."/>
            <person name="Graziano J."/>
            <person name="Lasker B."/>
            <person name="Whitney A.M."/>
            <person name="Mcquiston J.R."/>
        </authorList>
    </citation>
    <scope>NUCLEOTIDE SEQUENCE [LARGE SCALE GENOMIC DNA]</scope>
    <source>
        <strain evidence="1 2">H1892</strain>
    </source>
</reference>
<sequence>MVNTIPGTATAKVTDLKHDPMGTVASGNGAAVAITNRKKVVFYCVPCNEYEAMLDRIEDAGLNSLAESRANSREIAVRLTEL</sequence>
<proteinExistence type="predicted"/>
<dbReference type="EMBL" id="NIPV01000102">
    <property type="protein sequence ID" value="OWJ72000.1"/>
    <property type="molecule type" value="Genomic_DNA"/>
</dbReference>
<name>A0ABX3ZP21_9RHOB</name>
<keyword evidence="2" id="KW-1185">Reference proteome</keyword>
<organism evidence="1 2">
    <name type="scientific">Haematobacter missouriensis</name>
    <dbReference type="NCBI Taxonomy" id="366616"/>
    <lineage>
        <taxon>Bacteria</taxon>
        <taxon>Pseudomonadati</taxon>
        <taxon>Pseudomonadota</taxon>
        <taxon>Alphaproteobacteria</taxon>
        <taxon>Rhodobacterales</taxon>
        <taxon>Paracoccaceae</taxon>
        <taxon>Haematobacter</taxon>
    </lineage>
</organism>
<evidence type="ECO:0000313" key="1">
    <source>
        <dbReference type="EMBL" id="OWJ72000.1"/>
    </source>
</evidence>